<dbReference type="InterPro" id="IPR002347">
    <property type="entry name" value="SDR_fam"/>
</dbReference>
<evidence type="ECO:0000313" key="2">
    <source>
        <dbReference type="EMBL" id="KAK6626446.1"/>
    </source>
</evidence>
<reference evidence="2 3" key="1">
    <citation type="submission" date="2023-09" db="EMBL/GenBank/DDBJ databases">
        <title>Genomes of two closely related lineages of the louse Polyplax serrata with different host specificities.</title>
        <authorList>
            <person name="Martinu J."/>
            <person name="Tarabai H."/>
            <person name="Stefka J."/>
            <person name="Hypsa V."/>
        </authorList>
    </citation>
    <scope>NUCLEOTIDE SEQUENCE [LARGE SCALE GENOMIC DNA]</scope>
    <source>
        <strain evidence="2">98ZLc_SE</strain>
    </source>
</reference>
<dbReference type="Gene3D" id="3.40.50.720">
    <property type="entry name" value="NAD(P)-binding Rossmann-like Domain"/>
    <property type="match status" value="1"/>
</dbReference>
<evidence type="ECO:0000256" key="1">
    <source>
        <dbReference type="SAM" id="Phobius"/>
    </source>
</evidence>
<name>A0ABR1AR82_POLSC</name>
<keyword evidence="1" id="KW-0812">Transmembrane</keyword>
<comment type="caution">
    <text evidence="2">The sequence shown here is derived from an EMBL/GenBank/DDBJ whole genome shotgun (WGS) entry which is preliminary data.</text>
</comment>
<dbReference type="InterPro" id="IPR036291">
    <property type="entry name" value="NAD(P)-bd_dom_sf"/>
</dbReference>
<dbReference type="SUPFAM" id="SSF51735">
    <property type="entry name" value="NAD(P)-binding Rossmann-fold domains"/>
    <property type="match status" value="1"/>
</dbReference>
<sequence>MIHHLDSAMMAGSPLHQQFKDPILGPSAVENRNRPKPTFRPLVLDRPFAARKMSKVKENVIAITAFLCLALFHIIDAVIHFILPTKFRVKSIAGDVVLVTGGGGGLGRLLSERLAKLGCTVVIWDINQEGRQISSCRD</sequence>
<dbReference type="Proteomes" id="UP001359485">
    <property type="component" value="Unassembled WGS sequence"/>
</dbReference>
<feature type="transmembrane region" description="Helical" evidence="1">
    <location>
        <begin position="60"/>
        <end position="83"/>
    </location>
</feature>
<keyword evidence="3" id="KW-1185">Reference proteome</keyword>
<dbReference type="PANTHER" id="PTHR24322:SF748">
    <property type="entry name" value="FI23927P1-RELATED"/>
    <property type="match status" value="1"/>
</dbReference>
<keyword evidence="1" id="KW-0472">Membrane</keyword>
<keyword evidence="1" id="KW-1133">Transmembrane helix</keyword>
<protein>
    <submittedName>
        <fullName evidence="2">Uncharacterized protein</fullName>
    </submittedName>
</protein>
<dbReference type="EMBL" id="JAWJWF010000045">
    <property type="protein sequence ID" value="KAK6626446.1"/>
    <property type="molecule type" value="Genomic_DNA"/>
</dbReference>
<proteinExistence type="predicted"/>
<gene>
    <name evidence="2" type="ORF">RUM44_008919</name>
</gene>
<dbReference type="Pfam" id="PF00106">
    <property type="entry name" value="adh_short"/>
    <property type="match status" value="1"/>
</dbReference>
<dbReference type="PANTHER" id="PTHR24322">
    <property type="entry name" value="PKSB"/>
    <property type="match status" value="1"/>
</dbReference>
<evidence type="ECO:0000313" key="3">
    <source>
        <dbReference type="Proteomes" id="UP001359485"/>
    </source>
</evidence>
<accession>A0ABR1AR82</accession>
<organism evidence="2 3">
    <name type="scientific">Polyplax serrata</name>
    <name type="common">Common mouse louse</name>
    <dbReference type="NCBI Taxonomy" id="468196"/>
    <lineage>
        <taxon>Eukaryota</taxon>
        <taxon>Metazoa</taxon>
        <taxon>Ecdysozoa</taxon>
        <taxon>Arthropoda</taxon>
        <taxon>Hexapoda</taxon>
        <taxon>Insecta</taxon>
        <taxon>Pterygota</taxon>
        <taxon>Neoptera</taxon>
        <taxon>Paraneoptera</taxon>
        <taxon>Psocodea</taxon>
        <taxon>Troctomorpha</taxon>
        <taxon>Phthiraptera</taxon>
        <taxon>Anoplura</taxon>
        <taxon>Polyplacidae</taxon>
        <taxon>Polyplax</taxon>
    </lineage>
</organism>